<dbReference type="RefSeq" id="XP_065667052.1">
    <property type="nucleotide sequence ID" value="XM_065810980.1"/>
</dbReference>
<reference evidence="2 3" key="1">
    <citation type="submission" date="2025-05" db="UniProtKB">
        <authorList>
            <consortium name="RefSeq"/>
        </authorList>
    </citation>
    <scope>IDENTIFICATION</scope>
</reference>
<name>A0ABM4CYL2_HYDVU</name>
<protein>
    <submittedName>
        <fullName evidence="2 3">Uncharacterized protein LOC136087626</fullName>
    </submittedName>
</protein>
<gene>
    <name evidence="2 3" type="primary">LOC136087626</name>
</gene>
<accession>A0ABM4CYL2</accession>
<proteinExistence type="predicted"/>
<dbReference type="GeneID" id="136087626"/>
<organism evidence="1 3">
    <name type="scientific">Hydra vulgaris</name>
    <name type="common">Hydra</name>
    <name type="synonym">Hydra attenuata</name>
    <dbReference type="NCBI Taxonomy" id="6087"/>
    <lineage>
        <taxon>Eukaryota</taxon>
        <taxon>Metazoa</taxon>
        <taxon>Cnidaria</taxon>
        <taxon>Hydrozoa</taxon>
        <taxon>Hydroidolina</taxon>
        <taxon>Anthoathecata</taxon>
        <taxon>Aplanulata</taxon>
        <taxon>Hydridae</taxon>
        <taxon>Hydra</taxon>
    </lineage>
</organism>
<evidence type="ECO:0000313" key="3">
    <source>
        <dbReference type="RefSeq" id="XP_065667052.1"/>
    </source>
</evidence>
<sequence length="285" mass="31966">MNESSSKFLQLARGNNSLAIKDIATLAEPVLSITEAELELKNELAKAVPSVAVLSILNRSLFHHQIFDQIPHRLRIAPSLLIEELKRFFPQHENIFTNSRWFLKVAFSDNVNVVSSIMELQKMFVSKKSKAVLFLLSHVSKNKLKCGNGVVVKHSFHKQEVPSSILTTSLVVTALNLFFCAAALFVKSDSIDEELTLPSLYGPQVVIKDFFYGIRSRAGEELCSSQLTCMEEVLAAIVAVYYLKDLSYPSCFAQLLGIFQETILKVKYPYKSKAASRYVLQINSL</sequence>
<dbReference type="RefSeq" id="XP_065667051.1">
    <property type="nucleotide sequence ID" value="XM_065810979.1"/>
</dbReference>
<evidence type="ECO:0000313" key="2">
    <source>
        <dbReference type="RefSeq" id="XP_065667051.1"/>
    </source>
</evidence>
<keyword evidence="1" id="KW-1185">Reference proteome</keyword>
<evidence type="ECO:0000313" key="1">
    <source>
        <dbReference type="Proteomes" id="UP001652625"/>
    </source>
</evidence>
<dbReference type="Proteomes" id="UP001652625">
    <property type="component" value="Chromosome 11"/>
</dbReference>